<organism evidence="2 3">
    <name type="scientific">Trichonephila clavata</name>
    <name type="common">Joro spider</name>
    <name type="synonym">Nephila clavata</name>
    <dbReference type="NCBI Taxonomy" id="2740835"/>
    <lineage>
        <taxon>Eukaryota</taxon>
        <taxon>Metazoa</taxon>
        <taxon>Ecdysozoa</taxon>
        <taxon>Arthropoda</taxon>
        <taxon>Chelicerata</taxon>
        <taxon>Arachnida</taxon>
        <taxon>Araneae</taxon>
        <taxon>Araneomorphae</taxon>
        <taxon>Entelegynae</taxon>
        <taxon>Araneoidea</taxon>
        <taxon>Nephilidae</taxon>
        <taxon>Trichonephila</taxon>
    </lineage>
</organism>
<evidence type="ECO:0000313" key="3">
    <source>
        <dbReference type="Proteomes" id="UP000887116"/>
    </source>
</evidence>
<dbReference type="AlphaFoldDB" id="A0A8X6LVE9"/>
<keyword evidence="1" id="KW-0472">Membrane</keyword>
<name>A0A8X6LVE9_TRICU</name>
<evidence type="ECO:0000313" key="2">
    <source>
        <dbReference type="EMBL" id="GFR24416.1"/>
    </source>
</evidence>
<dbReference type="EMBL" id="BMAO01018566">
    <property type="protein sequence ID" value="GFR24416.1"/>
    <property type="molecule type" value="Genomic_DNA"/>
</dbReference>
<evidence type="ECO:0000256" key="1">
    <source>
        <dbReference type="SAM" id="Phobius"/>
    </source>
</evidence>
<keyword evidence="3" id="KW-1185">Reference proteome</keyword>
<keyword evidence="1" id="KW-1133">Transmembrane helix</keyword>
<feature type="transmembrane region" description="Helical" evidence="1">
    <location>
        <begin position="37"/>
        <end position="58"/>
    </location>
</feature>
<comment type="caution">
    <text evidence="2">The sequence shown here is derived from an EMBL/GenBank/DDBJ whole genome shotgun (WGS) entry which is preliminary data.</text>
</comment>
<dbReference type="Proteomes" id="UP000887116">
    <property type="component" value="Unassembled WGS sequence"/>
</dbReference>
<accession>A0A8X6LVE9</accession>
<proteinExistence type="predicted"/>
<gene>
    <name evidence="2" type="ORF">TNCT_610251</name>
</gene>
<keyword evidence="1" id="KW-0812">Transmembrane</keyword>
<sequence>MTWRRSWNSSATLGSLICCIVSEKLDAWVAGGVGLVLSAFGGMGGFLACGVGAGLGGGGELDLLGGRQVSGSGL</sequence>
<reference evidence="2" key="1">
    <citation type="submission" date="2020-07" db="EMBL/GenBank/DDBJ databases">
        <title>Multicomponent nature underlies the extraordinary mechanical properties of spider dragline silk.</title>
        <authorList>
            <person name="Kono N."/>
            <person name="Nakamura H."/>
            <person name="Mori M."/>
            <person name="Yoshida Y."/>
            <person name="Ohtoshi R."/>
            <person name="Malay A.D."/>
            <person name="Moran D.A.P."/>
            <person name="Tomita M."/>
            <person name="Numata K."/>
            <person name="Arakawa K."/>
        </authorList>
    </citation>
    <scope>NUCLEOTIDE SEQUENCE</scope>
</reference>
<protein>
    <submittedName>
        <fullName evidence="2">Uncharacterized protein</fullName>
    </submittedName>
</protein>